<evidence type="ECO:0008006" key="2">
    <source>
        <dbReference type="Google" id="ProtNLM"/>
    </source>
</evidence>
<dbReference type="EMBL" id="JACGWN010000014">
    <property type="protein sequence ID" value="KAL0406513.1"/>
    <property type="molecule type" value="Genomic_DNA"/>
</dbReference>
<dbReference type="AlphaFoldDB" id="A0AAW2TNL6"/>
<dbReference type="InterPro" id="IPR043128">
    <property type="entry name" value="Rev_trsase/Diguanyl_cyclase"/>
</dbReference>
<dbReference type="SUPFAM" id="SSF56672">
    <property type="entry name" value="DNA/RNA polymerases"/>
    <property type="match status" value="1"/>
</dbReference>
<evidence type="ECO:0000313" key="1">
    <source>
        <dbReference type="EMBL" id="KAL0406513.1"/>
    </source>
</evidence>
<dbReference type="Gene3D" id="3.30.70.270">
    <property type="match status" value="1"/>
</dbReference>
<accession>A0AAW2TNL6</accession>
<organism evidence="1">
    <name type="scientific">Sesamum latifolium</name>
    <dbReference type="NCBI Taxonomy" id="2727402"/>
    <lineage>
        <taxon>Eukaryota</taxon>
        <taxon>Viridiplantae</taxon>
        <taxon>Streptophyta</taxon>
        <taxon>Embryophyta</taxon>
        <taxon>Tracheophyta</taxon>
        <taxon>Spermatophyta</taxon>
        <taxon>Magnoliopsida</taxon>
        <taxon>eudicotyledons</taxon>
        <taxon>Gunneridae</taxon>
        <taxon>Pentapetalae</taxon>
        <taxon>asterids</taxon>
        <taxon>lamiids</taxon>
        <taxon>Lamiales</taxon>
        <taxon>Pedaliaceae</taxon>
        <taxon>Sesamum</taxon>
    </lineage>
</organism>
<dbReference type="InterPro" id="IPR043502">
    <property type="entry name" value="DNA/RNA_pol_sf"/>
</dbReference>
<name>A0AAW2TNL6_9LAMI</name>
<protein>
    <recommendedName>
        <fullName evidence="2">Mitochondrial protein</fullName>
    </recommendedName>
</protein>
<reference evidence="1" key="2">
    <citation type="journal article" date="2024" name="Plant">
        <title>Genomic evolution and insights into agronomic trait innovations of Sesamum species.</title>
        <authorList>
            <person name="Miao H."/>
            <person name="Wang L."/>
            <person name="Qu L."/>
            <person name="Liu H."/>
            <person name="Sun Y."/>
            <person name="Le M."/>
            <person name="Wang Q."/>
            <person name="Wei S."/>
            <person name="Zheng Y."/>
            <person name="Lin W."/>
            <person name="Duan Y."/>
            <person name="Cao H."/>
            <person name="Xiong S."/>
            <person name="Wang X."/>
            <person name="Wei L."/>
            <person name="Li C."/>
            <person name="Ma Q."/>
            <person name="Ju M."/>
            <person name="Zhao R."/>
            <person name="Li G."/>
            <person name="Mu C."/>
            <person name="Tian Q."/>
            <person name="Mei H."/>
            <person name="Zhang T."/>
            <person name="Gao T."/>
            <person name="Zhang H."/>
        </authorList>
    </citation>
    <scope>NUCLEOTIDE SEQUENCE</scope>
    <source>
        <strain evidence="1">KEN1</strain>
    </source>
</reference>
<proteinExistence type="predicted"/>
<comment type="caution">
    <text evidence="1">The sequence shown here is derived from an EMBL/GenBank/DDBJ whole genome shotgun (WGS) entry which is preliminary data.</text>
</comment>
<reference evidence="1" key="1">
    <citation type="submission" date="2020-06" db="EMBL/GenBank/DDBJ databases">
        <authorList>
            <person name="Li T."/>
            <person name="Hu X."/>
            <person name="Zhang T."/>
            <person name="Song X."/>
            <person name="Zhang H."/>
            <person name="Dai N."/>
            <person name="Sheng W."/>
            <person name="Hou X."/>
            <person name="Wei L."/>
        </authorList>
    </citation>
    <scope>NUCLEOTIDE SEQUENCE</scope>
    <source>
        <strain evidence="1">KEN1</strain>
        <tissue evidence="1">Leaf</tissue>
    </source>
</reference>
<sequence length="79" mass="8987">MKLSKCSFDIQSVEYLGYIISTISVAVGPSKLQAMVEWPSPRFLSALQGFLGFTGYDRCFIRYYAMKGVDRSENTMEAW</sequence>
<gene>
    <name evidence="1" type="ORF">Slati_3965200</name>
</gene>